<dbReference type="Proteomes" id="UP000658258">
    <property type="component" value="Unassembled WGS sequence"/>
</dbReference>
<organism evidence="1 2">
    <name type="scientific">Roseivirga thermotolerans</name>
    <dbReference type="NCBI Taxonomy" id="1758176"/>
    <lineage>
        <taxon>Bacteria</taxon>
        <taxon>Pseudomonadati</taxon>
        <taxon>Bacteroidota</taxon>
        <taxon>Cytophagia</taxon>
        <taxon>Cytophagales</taxon>
        <taxon>Roseivirgaceae</taxon>
        <taxon>Roseivirga</taxon>
    </lineage>
</organism>
<dbReference type="RefSeq" id="WP_189629559.1">
    <property type="nucleotide sequence ID" value="NZ_BNAG01000002.1"/>
</dbReference>
<name>A0ABQ3I3C4_9BACT</name>
<dbReference type="EMBL" id="BNAG01000002">
    <property type="protein sequence ID" value="GHE60636.1"/>
    <property type="molecule type" value="Genomic_DNA"/>
</dbReference>
<evidence type="ECO:0000313" key="1">
    <source>
        <dbReference type="EMBL" id="GHE60636.1"/>
    </source>
</evidence>
<comment type="caution">
    <text evidence="1">The sequence shown here is derived from an EMBL/GenBank/DDBJ whole genome shotgun (WGS) entry which is preliminary data.</text>
</comment>
<gene>
    <name evidence="1" type="ORF">GCM10011340_14420</name>
</gene>
<protein>
    <submittedName>
        <fullName evidence="1">Uncharacterized protein</fullName>
    </submittedName>
</protein>
<reference evidence="2" key="1">
    <citation type="journal article" date="2019" name="Int. J. Syst. Evol. Microbiol.">
        <title>The Global Catalogue of Microorganisms (GCM) 10K type strain sequencing project: providing services to taxonomists for standard genome sequencing and annotation.</title>
        <authorList>
            <consortium name="The Broad Institute Genomics Platform"/>
            <consortium name="The Broad Institute Genome Sequencing Center for Infectious Disease"/>
            <person name="Wu L."/>
            <person name="Ma J."/>
        </authorList>
    </citation>
    <scope>NUCLEOTIDE SEQUENCE [LARGE SCALE GENOMIC DNA]</scope>
    <source>
        <strain evidence="2">CGMCC 1.15111</strain>
    </source>
</reference>
<accession>A0ABQ3I3C4</accession>
<keyword evidence="2" id="KW-1185">Reference proteome</keyword>
<proteinExistence type="predicted"/>
<sequence>MVESEPKKEEPITRVLAEMPDYYFQFSSLELNQHLKDLDLRVFKHYGEFYTDDFSIYKLHRLDYLVESYFIEDINLYFIDSLLVKIQVYLREDKTQEFLNRYGMAKIYITDYHNKKLLESERVLSYQKGKYRINENLDHYILRWKADSMDIEYRVNKKPDSIKIQAASNTTLLDDNRKRYKLTFQTADYDHQMAWIKWESYKESRGLVAEPAEEQ</sequence>
<evidence type="ECO:0000313" key="2">
    <source>
        <dbReference type="Proteomes" id="UP000658258"/>
    </source>
</evidence>